<protein>
    <recommendedName>
        <fullName evidence="1">Phosphoadenosine phosphosulphate reductase domain-containing protein</fullName>
    </recommendedName>
</protein>
<evidence type="ECO:0000259" key="1">
    <source>
        <dbReference type="Pfam" id="PF01507"/>
    </source>
</evidence>
<dbReference type="GO" id="GO:0003824">
    <property type="term" value="F:catalytic activity"/>
    <property type="evidence" value="ECO:0007669"/>
    <property type="project" value="InterPro"/>
</dbReference>
<dbReference type="SUPFAM" id="SSF52402">
    <property type="entry name" value="Adenine nucleotide alpha hydrolases-like"/>
    <property type="match status" value="1"/>
</dbReference>
<dbReference type="PANTHER" id="PTHR43196">
    <property type="entry name" value="SULFATE ADENYLYLTRANSFERASE SUBUNIT 2"/>
    <property type="match status" value="1"/>
</dbReference>
<dbReference type="PANTHER" id="PTHR43196:SF1">
    <property type="entry name" value="SULFATE ADENYLYLTRANSFERASE SUBUNIT 2"/>
    <property type="match status" value="1"/>
</dbReference>
<dbReference type="Pfam" id="PF01507">
    <property type="entry name" value="PAPS_reduct"/>
    <property type="match status" value="1"/>
</dbReference>
<proteinExistence type="predicted"/>
<dbReference type="AlphaFoldDB" id="X0WUC0"/>
<reference evidence="2" key="1">
    <citation type="journal article" date="2014" name="Front. Microbiol.">
        <title>High frequency of phylogenetically diverse reductive dehalogenase-homologous genes in deep subseafloor sedimentary metagenomes.</title>
        <authorList>
            <person name="Kawai M."/>
            <person name="Futagami T."/>
            <person name="Toyoda A."/>
            <person name="Takaki Y."/>
            <person name="Nishi S."/>
            <person name="Hori S."/>
            <person name="Arai W."/>
            <person name="Tsubouchi T."/>
            <person name="Morono Y."/>
            <person name="Uchiyama I."/>
            <person name="Ito T."/>
            <person name="Fujiyama A."/>
            <person name="Inagaki F."/>
            <person name="Takami H."/>
        </authorList>
    </citation>
    <scope>NUCLEOTIDE SEQUENCE</scope>
    <source>
        <strain evidence="2">Expedition CK06-06</strain>
    </source>
</reference>
<dbReference type="InterPro" id="IPR002500">
    <property type="entry name" value="PAPS_reduct_dom"/>
</dbReference>
<name>X0WUC0_9ZZZZ</name>
<accession>X0WUC0</accession>
<dbReference type="EMBL" id="BARS01046907">
    <property type="protein sequence ID" value="GAG34245.1"/>
    <property type="molecule type" value="Genomic_DNA"/>
</dbReference>
<feature type="non-terminal residue" evidence="2">
    <location>
        <position position="214"/>
    </location>
</feature>
<comment type="caution">
    <text evidence="2">The sequence shown here is derived from an EMBL/GenBank/DDBJ whole genome shotgun (WGS) entry which is preliminary data.</text>
</comment>
<evidence type="ECO:0000313" key="2">
    <source>
        <dbReference type="EMBL" id="GAG34245.1"/>
    </source>
</evidence>
<dbReference type="Gene3D" id="3.40.50.620">
    <property type="entry name" value="HUPs"/>
    <property type="match status" value="1"/>
</dbReference>
<sequence length="214" mass="24988">MAINITISEKRKRQCSKLVEISKAVVKDAFEKFKPEEIGITWTGGKDSTLTLWIIRQVCEEKGVPLPKAMIIGEGDEFEEIEEFVKKFKKEWDVPLEICRNDDVLKAANYTLSAPVTVKDLDERNRAELKRIGFDGEEFPFEAESQVGNHLMKTVVFNQFLERNSIKGIIQGLRWDEHPARFNDEYFEHKEMAHLVPEHTRIRPILHFTEKDLW</sequence>
<dbReference type="InterPro" id="IPR014729">
    <property type="entry name" value="Rossmann-like_a/b/a_fold"/>
</dbReference>
<gene>
    <name evidence="2" type="ORF">S01H1_70527</name>
</gene>
<feature type="domain" description="Phosphoadenosine phosphosulphate reductase" evidence="1">
    <location>
        <begin position="40"/>
        <end position="214"/>
    </location>
</feature>
<organism evidence="2">
    <name type="scientific">marine sediment metagenome</name>
    <dbReference type="NCBI Taxonomy" id="412755"/>
    <lineage>
        <taxon>unclassified sequences</taxon>
        <taxon>metagenomes</taxon>
        <taxon>ecological metagenomes</taxon>
    </lineage>
</organism>
<dbReference type="InterPro" id="IPR050128">
    <property type="entry name" value="Sulfate_adenylyltrnsfr_sub2"/>
</dbReference>